<dbReference type="Pfam" id="PF00874">
    <property type="entry name" value="PRD"/>
    <property type="match status" value="2"/>
</dbReference>
<evidence type="ECO:0000256" key="3">
    <source>
        <dbReference type="ARBA" id="ARBA00023159"/>
    </source>
</evidence>
<dbReference type="GO" id="GO:0006355">
    <property type="term" value="P:regulation of DNA-templated transcription"/>
    <property type="evidence" value="ECO:0007669"/>
    <property type="project" value="InterPro"/>
</dbReference>
<keyword evidence="4" id="KW-0804">Transcription</keyword>
<dbReference type="Pfam" id="PF08279">
    <property type="entry name" value="HTH_11"/>
    <property type="match status" value="1"/>
</dbReference>
<proteinExistence type="predicted"/>
<organism evidence="7 8">
    <name type="scientific">Lactobacillus melliventris</name>
    <dbReference type="NCBI Taxonomy" id="1218507"/>
    <lineage>
        <taxon>Bacteria</taxon>
        <taxon>Bacillati</taxon>
        <taxon>Bacillota</taxon>
        <taxon>Bacilli</taxon>
        <taxon>Lactobacillales</taxon>
        <taxon>Lactobacillaceae</taxon>
        <taxon>Lactobacillus</taxon>
    </lineage>
</organism>
<feature type="domain" description="PTS EIIA type-2" evidence="5">
    <location>
        <begin position="493"/>
        <end position="631"/>
    </location>
</feature>
<dbReference type="AlphaFoldDB" id="A0A0F4LJU3"/>
<evidence type="ECO:0000256" key="2">
    <source>
        <dbReference type="ARBA" id="ARBA00023015"/>
    </source>
</evidence>
<dbReference type="Gene3D" id="1.10.10.10">
    <property type="entry name" value="Winged helix-like DNA-binding domain superfamily/Winged helix DNA-binding domain"/>
    <property type="match status" value="2"/>
</dbReference>
<dbReference type="Pfam" id="PF00359">
    <property type="entry name" value="PTS_EIIA_2"/>
    <property type="match status" value="1"/>
</dbReference>
<gene>
    <name evidence="7" type="ORF">JF74_00910</name>
</gene>
<dbReference type="InterPro" id="IPR050661">
    <property type="entry name" value="BglG_antiterminators"/>
</dbReference>
<dbReference type="EMBL" id="JXLI01000003">
    <property type="protein sequence ID" value="KJY58588.1"/>
    <property type="molecule type" value="Genomic_DNA"/>
</dbReference>
<dbReference type="STRING" id="1218507.JF74_00910"/>
<comment type="caution">
    <text evidence="7">The sequence shown here is derived from an EMBL/GenBank/DDBJ whole genome shotgun (WGS) entry which is preliminary data.</text>
</comment>
<dbReference type="PROSITE" id="PS51094">
    <property type="entry name" value="PTS_EIIA_TYPE_2"/>
    <property type="match status" value="1"/>
</dbReference>
<dbReference type="Pfam" id="PF05043">
    <property type="entry name" value="Mga"/>
    <property type="match status" value="1"/>
</dbReference>
<dbReference type="HOGENOM" id="CLU_013442_5_2_9"/>
<dbReference type="InterPro" id="IPR002178">
    <property type="entry name" value="PTS_EIIA_type-2_dom"/>
</dbReference>
<dbReference type="InterPro" id="IPR036634">
    <property type="entry name" value="PRD_sf"/>
</dbReference>
<feature type="domain" description="PRD" evidence="6">
    <location>
        <begin position="176"/>
        <end position="277"/>
    </location>
</feature>
<dbReference type="InterPro" id="IPR007737">
    <property type="entry name" value="Mga_HTH"/>
</dbReference>
<dbReference type="OrthoDB" id="3710983at2"/>
<dbReference type="PATRIC" id="fig|1218507.3.peg.245"/>
<dbReference type="InterPro" id="IPR016152">
    <property type="entry name" value="PTrfase/Anion_transptr"/>
</dbReference>
<dbReference type="Gene3D" id="3.40.930.10">
    <property type="entry name" value="Mannitol-specific EII, Chain A"/>
    <property type="match status" value="1"/>
</dbReference>
<dbReference type="PANTHER" id="PTHR30185">
    <property type="entry name" value="CRYPTIC BETA-GLUCOSIDE BGL OPERON ANTITERMINATOR"/>
    <property type="match status" value="1"/>
</dbReference>
<reference evidence="7 8" key="1">
    <citation type="submission" date="2015-01" db="EMBL/GenBank/DDBJ databases">
        <title>Comparative genomics of the lactic acid bacteria isolated from the honey bee gut.</title>
        <authorList>
            <person name="Ellegaard K.M."/>
            <person name="Tamarit D."/>
            <person name="Javelind E."/>
            <person name="Olofsson T."/>
            <person name="Andersson S.G."/>
            <person name="Vasquez A."/>
        </authorList>
    </citation>
    <scope>NUCLEOTIDE SEQUENCE [LARGE SCALE GENOMIC DNA]</scope>
    <source>
        <strain evidence="7 8">Hma8</strain>
    </source>
</reference>
<dbReference type="InterPro" id="IPR036388">
    <property type="entry name" value="WH-like_DNA-bd_sf"/>
</dbReference>
<dbReference type="InterPro" id="IPR011608">
    <property type="entry name" value="PRD"/>
</dbReference>
<evidence type="ECO:0000256" key="4">
    <source>
        <dbReference type="ARBA" id="ARBA00023163"/>
    </source>
</evidence>
<evidence type="ECO:0000313" key="8">
    <source>
        <dbReference type="Proteomes" id="UP000033531"/>
    </source>
</evidence>
<dbReference type="PANTHER" id="PTHR30185:SF12">
    <property type="entry name" value="TRANSCRIPTIONAL REGULATOR MANR"/>
    <property type="match status" value="1"/>
</dbReference>
<dbReference type="Proteomes" id="UP000033531">
    <property type="component" value="Unassembled WGS sequence"/>
</dbReference>
<dbReference type="SUPFAM" id="SSF55804">
    <property type="entry name" value="Phoshotransferase/anion transport protein"/>
    <property type="match status" value="1"/>
</dbReference>
<protein>
    <submittedName>
        <fullName evidence="7">PRD domain protein</fullName>
    </submittedName>
</protein>
<evidence type="ECO:0000256" key="1">
    <source>
        <dbReference type="ARBA" id="ARBA00022737"/>
    </source>
</evidence>
<sequence length="631" mass="73235">MHDKLSDLIRILLKSESTIVSKDLANQLKVSARTIRNYVHEINGLSDSQIISANNTGYYITDRLAATELLRIKQEVGSHIPQNSEERFTYIIQKLLRNSSLDSFSLANELYISYTTLKRAINFINKRLNQWHLKIVSSHDQLSLSGKEYNKRQLFSYSIYRENTGNLLNSAYLEKSFGKETTDKLQTMIDQIIKKYDLQLNEFSYNNLLLHLLILVSRLSIGKTINQSSSPDGSKVGKYTIDLAKSIKKTFSANISASEIQEIDILFKSNANLYSEISNQKYFDKAFTKNIQLIISKVANMYLVDLSSVKFIQPFSIHLYNLLFRLKHHQTLRNPIKINISNNFPLIYDIATYVAFQINKIWQVKVSEDEIAFIALHIGAEIERQKHNPEKLKAELIVPTYLNIREQVHDFFRRNFTKDITIVKETDETDNNSDFNSYDLIFIIMLQNEKSQTNQKYIQLSPFSLNKQKAKIQAAIDEASLQKKKNLFKKRSLPFFSNDLFWNIDTKTTKEKITKKIYLKMKSLGIVNTSFYSEILQRESMGSTAFNKIAIIHPMNYNSPQTKVAVLLSQQGIEWDDKLVNMVFIISISEEYKDIFRNMYENLMEFLSDEKTFAKALNAQSIDEFYKDLLS</sequence>
<name>A0A0F4LJU3_9LACO</name>
<dbReference type="InterPro" id="IPR013196">
    <property type="entry name" value="HTH_11"/>
</dbReference>
<evidence type="ECO:0000259" key="6">
    <source>
        <dbReference type="PROSITE" id="PS51372"/>
    </source>
</evidence>
<dbReference type="Gene3D" id="1.10.1790.10">
    <property type="entry name" value="PRD domain"/>
    <property type="match status" value="2"/>
</dbReference>
<keyword evidence="3" id="KW-0010">Activator</keyword>
<accession>A0A0F4LJU3</accession>
<evidence type="ECO:0000313" key="7">
    <source>
        <dbReference type="EMBL" id="KJY58588.1"/>
    </source>
</evidence>
<dbReference type="PROSITE" id="PS51372">
    <property type="entry name" value="PRD_2"/>
    <property type="match status" value="2"/>
</dbReference>
<dbReference type="SUPFAM" id="SSF63520">
    <property type="entry name" value="PTS-regulatory domain, PRD"/>
    <property type="match status" value="2"/>
</dbReference>
<keyword evidence="1" id="KW-0677">Repeat</keyword>
<feature type="domain" description="PRD" evidence="6">
    <location>
        <begin position="282"/>
        <end position="388"/>
    </location>
</feature>
<dbReference type="RefSeq" id="WP_046324062.1">
    <property type="nucleotide sequence ID" value="NZ_JBHTMT010000009.1"/>
</dbReference>
<evidence type="ECO:0000259" key="5">
    <source>
        <dbReference type="PROSITE" id="PS51094"/>
    </source>
</evidence>
<keyword evidence="2" id="KW-0805">Transcription regulation</keyword>